<evidence type="ECO:0008006" key="3">
    <source>
        <dbReference type="Google" id="ProtNLM"/>
    </source>
</evidence>
<dbReference type="PANTHER" id="PTHR11695">
    <property type="entry name" value="ALCOHOL DEHYDROGENASE RELATED"/>
    <property type="match status" value="1"/>
</dbReference>
<dbReference type="OrthoDB" id="201656at2759"/>
<name>A0A6A6FZS1_9PEZI</name>
<dbReference type="InterPro" id="IPR050700">
    <property type="entry name" value="YIM1/Zinc_Alcohol_DH_Fams"/>
</dbReference>
<dbReference type="Gene3D" id="3.40.50.720">
    <property type="entry name" value="NAD(P)-binding Rossmann-like Domain"/>
    <property type="match status" value="1"/>
</dbReference>
<feature type="non-terminal residue" evidence="1">
    <location>
        <position position="1"/>
    </location>
</feature>
<evidence type="ECO:0000313" key="1">
    <source>
        <dbReference type="EMBL" id="KAF2218844.1"/>
    </source>
</evidence>
<dbReference type="PANTHER" id="PTHR11695:SF648">
    <property type="entry name" value="ZINC-BINDING OXIDOREDUCTASE"/>
    <property type="match status" value="1"/>
</dbReference>
<dbReference type="SUPFAM" id="SSF51735">
    <property type="entry name" value="NAD(P)-binding Rossmann-fold domains"/>
    <property type="match status" value="1"/>
</dbReference>
<sequence length="208" mass="22085">LPLVFLTARTCITAITPYLPRTNPHPRVAILGGSSATGIYTIHLARKKSWTLLSTCSSRNTSFVRSLGADTVVDYTSSSSSVPDALRAFDPDAIIDCVGGTQCLGLAPRYVTIVGDKTSRADMGGALTYLWNPRMVVRSLLGKVGLGPSYDCVNLEVKGRFLEEALGLDAEGIAVDSVFGFGEVREAFARLDTGRARGKVVVSVDGGQ</sequence>
<reference evidence="2" key="1">
    <citation type="journal article" date="2020" name="Stud. Mycol.">
        <title>101 Dothideomycetes genomes: A test case for predicting lifestyles and emergence of pathogens.</title>
        <authorList>
            <person name="Haridas S."/>
            <person name="Albert R."/>
            <person name="Binder M."/>
            <person name="Bloem J."/>
            <person name="LaButti K."/>
            <person name="Salamov A."/>
            <person name="Andreopoulos B."/>
            <person name="Baker S."/>
            <person name="Barry K."/>
            <person name="Bills G."/>
            <person name="Bluhm B."/>
            <person name="Cannon C."/>
            <person name="Castanera R."/>
            <person name="Culley D."/>
            <person name="Daum C."/>
            <person name="Ezra D."/>
            <person name="Gonzalez J."/>
            <person name="Henrissat B."/>
            <person name="Kuo A."/>
            <person name="Liang C."/>
            <person name="Lipzen A."/>
            <person name="Lutzoni F."/>
            <person name="Magnuson J."/>
            <person name="Mondo S."/>
            <person name="Nolan M."/>
            <person name="Ohm R."/>
            <person name="Pangilinan J."/>
            <person name="Park H.-J."/>
            <person name="Ramirez L."/>
            <person name="Alfaro M."/>
            <person name="Sun H."/>
            <person name="Tritt A."/>
            <person name="Yoshinaga Y."/>
            <person name="Zwiers L.-H."/>
            <person name="Turgeon B."/>
            <person name="Goodwin S."/>
            <person name="Spatafora J."/>
            <person name="Crous P."/>
            <person name="Grigoriev I."/>
        </authorList>
    </citation>
    <scope>NUCLEOTIDE SEQUENCE [LARGE SCALE GENOMIC DNA]</scope>
    <source>
        <strain evidence="2">CECT 20119</strain>
    </source>
</reference>
<proteinExistence type="predicted"/>
<dbReference type="InterPro" id="IPR036291">
    <property type="entry name" value="NAD(P)-bd_dom_sf"/>
</dbReference>
<dbReference type="Proteomes" id="UP000799538">
    <property type="component" value="Unassembled WGS sequence"/>
</dbReference>
<keyword evidence="2" id="KW-1185">Reference proteome</keyword>
<evidence type="ECO:0000313" key="2">
    <source>
        <dbReference type="Proteomes" id="UP000799538"/>
    </source>
</evidence>
<protein>
    <recommendedName>
        <fullName evidence="3">Enoyl reductase (ER) domain-containing protein</fullName>
    </recommendedName>
</protein>
<dbReference type="Pfam" id="PF13602">
    <property type="entry name" value="ADH_zinc_N_2"/>
    <property type="match status" value="1"/>
</dbReference>
<dbReference type="EMBL" id="ML992527">
    <property type="protein sequence ID" value="KAF2218844.1"/>
    <property type="molecule type" value="Genomic_DNA"/>
</dbReference>
<dbReference type="Gene3D" id="3.90.180.10">
    <property type="entry name" value="Medium-chain alcohol dehydrogenases, catalytic domain"/>
    <property type="match status" value="1"/>
</dbReference>
<dbReference type="AlphaFoldDB" id="A0A6A6FZS1"/>
<gene>
    <name evidence="1" type="ORF">BDZ85DRAFT_64884</name>
</gene>
<organism evidence="1 2">
    <name type="scientific">Elsinoe ampelina</name>
    <dbReference type="NCBI Taxonomy" id="302913"/>
    <lineage>
        <taxon>Eukaryota</taxon>
        <taxon>Fungi</taxon>
        <taxon>Dikarya</taxon>
        <taxon>Ascomycota</taxon>
        <taxon>Pezizomycotina</taxon>
        <taxon>Dothideomycetes</taxon>
        <taxon>Dothideomycetidae</taxon>
        <taxon>Myriangiales</taxon>
        <taxon>Elsinoaceae</taxon>
        <taxon>Elsinoe</taxon>
    </lineage>
</organism>
<accession>A0A6A6FZS1</accession>